<accession>A0A699HQ77</accession>
<dbReference type="InterPro" id="IPR013103">
    <property type="entry name" value="RVT_2"/>
</dbReference>
<reference evidence="2" key="1">
    <citation type="journal article" date="2019" name="Sci. Rep.">
        <title>Draft genome of Tanacetum cinerariifolium, the natural source of mosquito coil.</title>
        <authorList>
            <person name="Yamashiro T."/>
            <person name="Shiraishi A."/>
            <person name="Satake H."/>
            <person name="Nakayama K."/>
        </authorList>
    </citation>
    <scope>NUCLEOTIDE SEQUENCE</scope>
</reference>
<evidence type="ECO:0000259" key="1">
    <source>
        <dbReference type="Pfam" id="PF07727"/>
    </source>
</evidence>
<sequence>MVSLKKNQTYSLVKLPTGKKASQSLWMFSVKEEQDGRKRYKARLVVKGFQQKRVLSSCEDDYNQVSLEYRSCRSLFYLGALNDTSTQHKSEGFQLAGKEENLVCKLKKNLYRLKQAPRQWYMKFNSFMRRTRLMTCWSQALTWQNSTSLSDSWNEEPCIDVHQVGDEREVKVQRSFNWPPNELLTEEGVLSERGYSQFNDVTSRYLVSKNRLCVDVVQLERGDVYLTEKEQQQLLLDEKALRVTLEEEARAEKVWEGRIRQEQAHAKLFRWNLGAI</sequence>
<dbReference type="EMBL" id="BKCJ010198242">
    <property type="protein sequence ID" value="GEY66469.1"/>
    <property type="molecule type" value="Genomic_DNA"/>
</dbReference>
<gene>
    <name evidence="2" type="ORF">Tci_438443</name>
</gene>
<proteinExistence type="predicted"/>
<organism evidence="2">
    <name type="scientific">Tanacetum cinerariifolium</name>
    <name type="common">Dalmatian daisy</name>
    <name type="synonym">Chrysanthemum cinerariifolium</name>
    <dbReference type="NCBI Taxonomy" id="118510"/>
    <lineage>
        <taxon>Eukaryota</taxon>
        <taxon>Viridiplantae</taxon>
        <taxon>Streptophyta</taxon>
        <taxon>Embryophyta</taxon>
        <taxon>Tracheophyta</taxon>
        <taxon>Spermatophyta</taxon>
        <taxon>Magnoliopsida</taxon>
        <taxon>eudicotyledons</taxon>
        <taxon>Gunneridae</taxon>
        <taxon>Pentapetalae</taxon>
        <taxon>asterids</taxon>
        <taxon>campanulids</taxon>
        <taxon>Asterales</taxon>
        <taxon>Asteraceae</taxon>
        <taxon>Asteroideae</taxon>
        <taxon>Anthemideae</taxon>
        <taxon>Anthemidinae</taxon>
        <taxon>Tanacetum</taxon>
    </lineage>
</organism>
<comment type="caution">
    <text evidence="2">The sequence shown here is derived from an EMBL/GenBank/DDBJ whole genome shotgun (WGS) entry which is preliminary data.</text>
</comment>
<feature type="domain" description="Reverse transcriptase Ty1/copia-type" evidence="1">
    <location>
        <begin position="7"/>
        <end position="77"/>
    </location>
</feature>
<evidence type="ECO:0000313" key="2">
    <source>
        <dbReference type="EMBL" id="GEY66469.1"/>
    </source>
</evidence>
<dbReference type="AlphaFoldDB" id="A0A699HQ77"/>
<name>A0A699HQ77_TANCI</name>
<dbReference type="Pfam" id="PF07727">
    <property type="entry name" value="RVT_2"/>
    <property type="match status" value="1"/>
</dbReference>
<protein>
    <submittedName>
        <fullName evidence="2">Retrovirus-related Pol polyprotein from transposon TNT 1-94</fullName>
    </submittedName>
</protein>